<reference evidence="2 3" key="1">
    <citation type="submission" date="2018-08" db="EMBL/GenBank/DDBJ databases">
        <title>Complete genome sequence of JP2-74.</title>
        <authorList>
            <person name="Wu L."/>
        </authorList>
    </citation>
    <scope>NUCLEOTIDE SEQUENCE [LARGE SCALE GENOMIC DNA]</scope>
    <source>
        <strain evidence="2 3">JP2-74</strain>
    </source>
</reference>
<sequence length="63" mass="7298">MISHNTQLRDYLITARQARSNELVPKVRSAPDSPELRRRRDDAWERRIARELAGNDPITDKAA</sequence>
<proteinExistence type="predicted"/>
<dbReference type="AlphaFoldDB" id="A0AAD0RQB1"/>
<dbReference type="RefSeq" id="WP_019103069.1">
    <property type="nucleotide sequence ID" value="NZ_CP031968.1"/>
</dbReference>
<evidence type="ECO:0000313" key="3">
    <source>
        <dbReference type="Proteomes" id="UP000259465"/>
    </source>
</evidence>
<evidence type="ECO:0000313" key="2">
    <source>
        <dbReference type="EMBL" id="AXT46582.1"/>
    </source>
</evidence>
<accession>A0AAD0RQB1</accession>
<protein>
    <submittedName>
        <fullName evidence="2">Uncharacterized protein</fullName>
    </submittedName>
</protein>
<keyword evidence="3" id="KW-1185">Reference proteome</keyword>
<gene>
    <name evidence="2" type="ORF">D1345_10455</name>
</gene>
<dbReference type="GeneID" id="58560373"/>
<organism evidence="2 3">
    <name type="scientific">Chromobacterium rhizoryzae</name>
    <dbReference type="NCBI Taxonomy" id="1778675"/>
    <lineage>
        <taxon>Bacteria</taxon>
        <taxon>Pseudomonadati</taxon>
        <taxon>Pseudomonadota</taxon>
        <taxon>Betaproteobacteria</taxon>
        <taxon>Neisseriales</taxon>
        <taxon>Chromobacteriaceae</taxon>
        <taxon>Chromobacterium</taxon>
    </lineage>
</organism>
<evidence type="ECO:0000256" key="1">
    <source>
        <dbReference type="SAM" id="MobiDB-lite"/>
    </source>
</evidence>
<feature type="region of interest" description="Disordered" evidence="1">
    <location>
        <begin position="20"/>
        <end position="41"/>
    </location>
</feature>
<dbReference type="Proteomes" id="UP000259465">
    <property type="component" value="Chromosome"/>
</dbReference>
<name>A0AAD0RQB1_9NEIS</name>
<dbReference type="EMBL" id="CP031968">
    <property type="protein sequence ID" value="AXT46582.1"/>
    <property type="molecule type" value="Genomic_DNA"/>
</dbReference>
<dbReference type="KEGG" id="crz:D1345_10455"/>